<organism evidence="9 10">
    <name type="scientific">Chloracidobacterium thermophilum (strain B)</name>
    <dbReference type="NCBI Taxonomy" id="981222"/>
    <lineage>
        <taxon>Bacteria</taxon>
        <taxon>Pseudomonadati</taxon>
        <taxon>Acidobacteriota</taxon>
        <taxon>Terriglobia</taxon>
        <taxon>Terriglobales</taxon>
        <taxon>Acidobacteriaceae</taxon>
        <taxon>Chloracidobacterium</taxon>
    </lineage>
</organism>
<feature type="region of interest" description="Disordered" evidence="6">
    <location>
        <begin position="438"/>
        <end position="466"/>
    </location>
</feature>
<dbReference type="InterPro" id="IPR000719">
    <property type="entry name" value="Prot_kinase_dom"/>
</dbReference>
<feature type="compositionally biased region" description="Polar residues" evidence="6">
    <location>
        <begin position="440"/>
        <end position="454"/>
    </location>
</feature>
<protein>
    <submittedName>
        <fullName evidence="9">Serine/threonine protein kinase</fullName>
        <ecNumber evidence="9">2.7.11.1</ecNumber>
    </submittedName>
</protein>
<keyword evidence="10" id="KW-1185">Reference proteome</keyword>
<feature type="domain" description="Protein kinase" evidence="8">
    <location>
        <begin position="31"/>
        <end position="294"/>
    </location>
</feature>
<dbReference type="InterPro" id="IPR011009">
    <property type="entry name" value="Kinase-like_dom_sf"/>
</dbReference>
<feature type="region of interest" description="Disordered" evidence="6">
    <location>
        <begin position="327"/>
        <end position="371"/>
    </location>
</feature>
<proteinExistence type="predicted"/>
<keyword evidence="7" id="KW-0812">Transmembrane</keyword>
<dbReference type="PROSITE" id="PS00107">
    <property type="entry name" value="PROTEIN_KINASE_ATP"/>
    <property type="match status" value="1"/>
</dbReference>
<dbReference type="KEGG" id="ctm:Cabther_B0545"/>
<feature type="transmembrane region" description="Helical" evidence="7">
    <location>
        <begin position="409"/>
        <end position="430"/>
    </location>
</feature>
<dbReference type="SMART" id="SM00220">
    <property type="entry name" value="S_TKc"/>
    <property type="match status" value="1"/>
</dbReference>
<dbReference type="CDD" id="cd14014">
    <property type="entry name" value="STKc_PknB_like"/>
    <property type="match status" value="1"/>
</dbReference>
<name>G2LK56_CHLTF</name>
<keyword evidence="7" id="KW-0472">Membrane</keyword>
<dbReference type="RefSeq" id="WP_014101281.1">
    <property type="nucleotide sequence ID" value="NC_016025.1"/>
</dbReference>
<dbReference type="SUPFAM" id="SSF56112">
    <property type="entry name" value="Protein kinase-like (PK-like)"/>
    <property type="match status" value="1"/>
</dbReference>
<accession>G2LK56</accession>
<keyword evidence="7" id="KW-1133">Transmembrane helix</keyword>
<keyword evidence="1 9" id="KW-0808">Transferase</keyword>
<gene>
    <name evidence="9" type="ordered locus">Cabther_B0545</name>
</gene>
<keyword evidence="2 5" id="KW-0547">Nucleotide-binding</keyword>
<dbReference type="Proteomes" id="UP000006791">
    <property type="component" value="Chromosome 2"/>
</dbReference>
<dbReference type="EMBL" id="CP002515">
    <property type="protein sequence ID" value="AEP13543.1"/>
    <property type="molecule type" value="Genomic_DNA"/>
</dbReference>
<evidence type="ECO:0000256" key="1">
    <source>
        <dbReference type="ARBA" id="ARBA00022679"/>
    </source>
</evidence>
<feature type="binding site" evidence="5">
    <location>
        <position position="60"/>
    </location>
    <ligand>
        <name>ATP</name>
        <dbReference type="ChEBI" id="CHEBI:30616"/>
    </ligand>
</feature>
<dbReference type="STRING" id="981222.Cabther_B0545"/>
<keyword evidence="4 5" id="KW-0067">ATP-binding</keyword>
<dbReference type="GO" id="GO:0004674">
    <property type="term" value="F:protein serine/threonine kinase activity"/>
    <property type="evidence" value="ECO:0007669"/>
    <property type="project" value="UniProtKB-KW"/>
</dbReference>
<dbReference type="AlphaFoldDB" id="G2LK56"/>
<evidence type="ECO:0000259" key="8">
    <source>
        <dbReference type="PROSITE" id="PS50011"/>
    </source>
</evidence>
<keyword evidence="3 9" id="KW-0418">Kinase</keyword>
<sequence length="623" mass="66540">MVIPRAEMSNPRRQNLSDPYHLVGTVINGKYRLDAVLGIGGMGIVYLAQHLGINRSLALKVLKPDVAAADTTIAEAFHREARISGGLSHPNIISVTDADTLPDGTPFMAMELLESPTLEDELQRSRKFPLDRIERILSQICDALHYAHRSGLVHRDLKPANIALVGAGQPTEQVKILDFGIAKSLDEGVGKVSQAIGTPLYASPEQFIHGGDIDPRADLYSLAVILYRMLTGVLPFQGKTIGEIVSMHLTAPPPPLRTHAPELPESLEAFVIGALAKKPDGRPATALDFLAGFRAARQGTLIGETSAPLLGSGTDLIAAVLDTPLPTPPSTTPPGIAEATGNITTSRVSPTRPSGLSPTLPAAGSPDQPSLVSRTLTLSQTAHRDALPPPTGYATPDAAPSPSRLGIPVWAVAVAALLVVGLLLGIGVYLMKGRAAGSGVETSSATDGGSSPSVTDKAPSPVSASVSDALRTRFDQVSQQVYQAVEPLALDGQEDPLLRELQQATTLHPAAIDSHRQRVEMAESQVAQAAEKWSRATTPDTCAAEYRTLGERYQQLRDALHNYGVSVRNLGNAFARRDFDMSQPPDRLAESERRELGRDRSLLEGAWRDTRRAESRFRDCTGL</sequence>
<reference evidence="9 10" key="1">
    <citation type="journal article" date="2012" name="Environ. Microbiol.">
        <title>Complete genome of Candidatus Chloracidobacterium thermophilum, a chlorophyll-based photoheterotroph belonging to the phylum Acidobacteria.</title>
        <authorList>
            <person name="Garcia Costas A.M."/>
            <person name="Liu Z."/>
            <person name="Tomsho L.P."/>
            <person name="Schuster S.C."/>
            <person name="Ward D.M."/>
            <person name="Bryant D.A."/>
        </authorList>
    </citation>
    <scope>NUCLEOTIDE SEQUENCE [LARGE SCALE GENOMIC DNA]</scope>
    <source>
        <strain evidence="9 10">B</strain>
    </source>
</reference>
<dbReference type="Gene3D" id="1.10.510.10">
    <property type="entry name" value="Transferase(Phosphotransferase) domain 1"/>
    <property type="match status" value="1"/>
</dbReference>
<dbReference type="Pfam" id="PF00069">
    <property type="entry name" value="Pkinase"/>
    <property type="match status" value="1"/>
</dbReference>
<dbReference type="PROSITE" id="PS50011">
    <property type="entry name" value="PROTEIN_KINASE_DOM"/>
    <property type="match status" value="1"/>
</dbReference>
<dbReference type="HOGENOM" id="CLU_438503_0_0_0"/>
<evidence type="ECO:0000256" key="3">
    <source>
        <dbReference type="ARBA" id="ARBA00022777"/>
    </source>
</evidence>
<evidence type="ECO:0000256" key="4">
    <source>
        <dbReference type="ARBA" id="ARBA00022840"/>
    </source>
</evidence>
<dbReference type="EC" id="2.7.11.1" evidence="9"/>
<evidence type="ECO:0000256" key="6">
    <source>
        <dbReference type="SAM" id="MobiDB-lite"/>
    </source>
</evidence>
<evidence type="ECO:0000256" key="2">
    <source>
        <dbReference type="ARBA" id="ARBA00022741"/>
    </source>
</evidence>
<evidence type="ECO:0000256" key="7">
    <source>
        <dbReference type="SAM" id="Phobius"/>
    </source>
</evidence>
<dbReference type="GO" id="GO:0005524">
    <property type="term" value="F:ATP binding"/>
    <property type="evidence" value="ECO:0007669"/>
    <property type="project" value="UniProtKB-UniRule"/>
</dbReference>
<evidence type="ECO:0000313" key="9">
    <source>
        <dbReference type="EMBL" id="AEP13543.1"/>
    </source>
</evidence>
<dbReference type="OrthoDB" id="111294at2"/>
<dbReference type="InterPro" id="IPR017441">
    <property type="entry name" value="Protein_kinase_ATP_BS"/>
</dbReference>
<dbReference type="PANTHER" id="PTHR43289">
    <property type="entry name" value="MITOGEN-ACTIVATED PROTEIN KINASE KINASE KINASE 20-RELATED"/>
    <property type="match status" value="1"/>
</dbReference>
<dbReference type="Gene3D" id="3.30.200.20">
    <property type="entry name" value="Phosphorylase Kinase, domain 1"/>
    <property type="match status" value="1"/>
</dbReference>
<dbReference type="PANTHER" id="PTHR43289:SF6">
    <property type="entry name" value="SERINE_THREONINE-PROTEIN KINASE NEKL-3"/>
    <property type="match status" value="1"/>
</dbReference>
<feature type="compositionally biased region" description="Polar residues" evidence="6">
    <location>
        <begin position="341"/>
        <end position="357"/>
    </location>
</feature>
<evidence type="ECO:0000313" key="10">
    <source>
        <dbReference type="Proteomes" id="UP000006791"/>
    </source>
</evidence>
<evidence type="ECO:0000256" key="5">
    <source>
        <dbReference type="PROSITE-ProRule" id="PRU10141"/>
    </source>
</evidence>
<keyword evidence="9" id="KW-0723">Serine/threonine-protein kinase</keyword>